<comment type="caution">
    <text evidence="2">The sequence shown here is derived from an EMBL/GenBank/DDBJ whole genome shotgun (WGS) entry which is preliminary data.</text>
</comment>
<feature type="region of interest" description="Disordered" evidence="1">
    <location>
        <begin position="1"/>
        <end position="37"/>
    </location>
</feature>
<gene>
    <name evidence="2" type="ORF">GCM10022377_22830</name>
</gene>
<keyword evidence="3" id="KW-1185">Reference proteome</keyword>
<dbReference type="EMBL" id="BAABCJ010000005">
    <property type="protein sequence ID" value="GAA3708456.1"/>
    <property type="molecule type" value="Genomic_DNA"/>
</dbReference>
<sequence length="55" mass="6042">MPREHHVDSHPQSEEANEPNTEPFAQHAGQSLSSDQLAAARRLAQRILAAEASRP</sequence>
<feature type="compositionally biased region" description="Basic and acidic residues" evidence="1">
    <location>
        <begin position="1"/>
        <end position="13"/>
    </location>
</feature>
<evidence type="ECO:0000256" key="1">
    <source>
        <dbReference type="SAM" id="MobiDB-lite"/>
    </source>
</evidence>
<organism evidence="2 3">
    <name type="scientific">Zhihengliuella alba</name>
    <dbReference type="NCBI Taxonomy" id="547018"/>
    <lineage>
        <taxon>Bacteria</taxon>
        <taxon>Bacillati</taxon>
        <taxon>Actinomycetota</taxon>
        <taxon>Actinomycetes</taxon>
        <taxon>Micrococcales</taxon>
        <taxon>Micrococcaceae</taxon>
        <taxon>Zhihengliuella</taxon>
    </lineage>
</organism>
<reference evidence="3" key="1">
    <citation type="journal article" date="2019" name="Int. J. Syst. Evol. Microbiol.">
        <title>The Global Catalogue of Microorganisms (GCM) 10K type strain sequencing project: providing services to taxonomists for standard genome sequencing and annotation.</title>
        <authorList>
            <consortium name="The Broad Institute Genomics Platform"/>
            <consortium name="The Broad Institute Genome Sequencing Center for Infectious Disease"/>
            <person name="Wu L."/>
            <person name="Ma J."/>
        </authorList>
    </citation>
    <scope>NUCLEOTIDE SEQUENCE [LARGE SCALE GENOMIC DNA]</scope>
    <source>
        <strain evidence="3">JCM 16961</strain>
    </source>
</reference>
<name>A0ABP7DQE3_9MICC</name>
<evidence type="ECO:0000313" key="3">
    <source>
        <dbReference type="Proteomes" id="UP001501536"/>
    </source>
</evidence>
<proteinExistence type="predicted"/>
<feature type="compositionally biased region" description="Low complexity" evidence="1">
    <location>
        <begin position="28"/>
        <end position="37"/>
    </location>
</feature>
<evidence type="ECO:0000313" key="2">
    <source>
        <dbReference type="EMBL" id="GAA3708456.1"/>
    </source>
</evidence>
<protein>
    <submittedName>
        <fullName evidence="2">Uncharacterized protein</fullName>
    </submittedName>
</protein>
<accession>A0ABP7DQE3</accession>
<dbReference type="Proteomes" id="UP001501536">
    <property type="component" value="Unassembled WGS sequence"/>
</dbReference>